<keyword evidence="2" id="KW-1185">Reference proteome</keyword>
<dbReference type="EMBL" id="JARJCN010000060">
    <property type="protein sequence ID" value="KAJ7079421.1"/>
    <property type="molecule type" value="Genomic_DNA"/>
</dbReference>
<proteinExistence type="predicted"/>
<reference evidence="1" key="1">
    <citation type="submission" date="2023-03" db="EMBL/GenBank/DDBJ databases">
        <title>Massive genome expansion in bonnet fungi (Mycena s.s.) driven by repeated elements and novel gene families across ecological guilds.</title>
        <authorList>
            <consortium name="Lawrence Berkeley National Laboratory"/>
            <person name="Harder C.B."/>
            <person name="Miyauchi S."/>
            <person name="Viragh M."/>
            <person name="Kuo A."/>
            <person name="Thoen E."/>
            <person name="Andreopoulos B."/>
            <person name="Lu D."/>
            <person name="Skrede I."/>
            <person name="Drula E."/>
            <person name="Henrissat B."/>
            <person name="Morin E."/>
            <person name="Kohler A."/>
            <person name="Barry K."/>
            <person name="LaButti K."/>
            <person name="Morin E."/>
            <person name="Salamov A."/>
            <person name="Lipzen A."/>
            <person name="Mereny Z."/>
            <person name="Hegedus B."/>
            <person name="Baldrian P."/>
            <person name="Stursova M."/>
            <person name="Weitz H."/>
            <person name="Taylor A."/>
            <person name="Grigoriev I.V."/>
            <person name="Nagy L.G."/>
            <person name="Martin F."/>
            <person name="Kauserud H."/>
        </authorList>
    </citation>
    <scope>NUCLEOTIDE SEQUENCE</scope>
    <source>
        <strain evidence="1">CBHHK173m</strain>
    </source>
</reference>
<dbReference type="AlphaFoldDB" id="A0AAD6TW23"/>
<evidence type="ECO:0000313" key="1">
    <source>
        <dbReference type="EMBL" id="KAJ7079421.1"/>
    </source>
</evidence>
<accession>A0AAD6TW23</accession>
<dbReference type="Proteomes" id="UP001222325">
    <property type="component" value="Unassembled WGS sequence"/>
</dbReference>
<protein>
    <submittedName>
        <fullName evidence="1">Uncharacterized protein</fullName>
    </submittedName>
</protein>
<name>A0AAD6TW23_9AGAR</name>
<evidence type="ECO:0000313" key="2">
    <source>
        <dbReference type="Proteomes" id="UP001222325"/>
    </source>
</evidence>
<gene>
    <name evidence="1" type="ORF">B0H15DRAFT_1025531</name>
</gene>
<sequence>MHAAGTYACGRAAGTRQRGLPMPQFHHHAPTRRASASEAIQAKHASCVPAPIGPRSRFRDGGVARANPLATAAALSDTVRAAGACALSLLIMMIVTSTISPSFRAITILYAIPPPPPSPPHPFLRHDPTMDTAAGDSRWAAGEAAAAPGTLRSVRSYL</sequence>
<organism evidence="1 2">
    <name type="scientific">Mycena belliarum</name>
    <dbReference type="NCBI Taxonomy" id="1033014"/>
    <lineage>
        <taxon>Eukaryota</taxon>
        <taxon>Fungi</taxon>
        <taxon>Dikarya</taxon>
        <taxon>Basidiomycota</taxon>
        <taxon>Agaricomycotina</taxon>
        <taxon>Agaricomycetes</taxon>
        <taxon>Agaricomycetidae</taxon>
        <taxon>Agaricales</taxon>
        <taxon>Marasmiineae</taxon>
        <taxon>Mycenaceae</taxon>
        <taxon>Mycena</taxon>
    </lineage>
</organism>
<comment type="caution">
    <text evidence="1">The sequence shown here is derived from an EMBL/GenBank/DDBJ whole genome shotgun (WGS) entry which is preliminary data.</text>
</comment>